<dbReference type="EMBL" id="JAUSRO010000002">
    <property type="protein sequence ID" value="MDP9898304.1"/>
    <property type="molecule type" value="Genomic_DNA"/>
</dbReference>
<evidence type="ECO:0000256" key="4">
    <source>
        <dbReference type="ARBA" id="ARBA00023136"/>
    </source>
</evidence>
<dbReference type="PANTHER" id="PTHR34990">
    <property type="entry name" value="UDP-2,3-DIACYLGLUCOSAMINE HYDROLASE-RELATED"/>
    <property type="match status" value="1"/>
</dbReference>
<dbReference type="InterPro" id="IPR029052">
    <property type="entry name" value="Metallo-depent_PP-like"/>
</dbReference>
<keyword evidence="3" id="KW-0479">Metal-binding</keyword>
<dbReference type="Gene3D" id="3.60.21.10">
    <property type="match status" value="1"/>
</dbReference>
<keyword evidence="4" id="KW-0472">Membrane</keyword>
<dbReference type="Proteomes" id="UP001226867">
    <property type="component" value="Unassembled WGS sequence"/>
</dbReference>
<accession>A0ABT9S1S5</accession>
<protein>
    <submittedName>
        <fullName evidence="7">UDP-2,3-diacylglucosamine pyrophosphatase LpxH</fullName>
    </submittedName>
</protein>
<name>A0ABT9S1S5_9BURK</name>
<dbReference type="PANTHER" id="PTHR34990:SF2">
    <property type="entry name" value="BLL8164 PROTEIN"/>
    <property type="match status" value="1"/>
</dbReference>
<dbReference type="RefSeq" id="WP_307688129.1">
    <property type="nucleotide sequence ID" value="NZ_JAUSRO010000002.1"/>
</dbReference>
<comment type="caution">
    <text evidence="7">The sequence shown here is derived from an EMBL/GenBank/DDBJ whole genome shotgun (WGS) entry which is preliminary data.</text>
</comment>
<evidence type="ECO:0000256" key="3">
    <source>
        <dbReference type="ARBA" id="ARBA00022723"/>
    </source>
</evidence>
<reference evidence="7 8" key="1">
    <citation type="submission" date="2023-07" db="EMBL/GenBank/DDBJ databases">
        <title>Sorghum-associated microbial communities from plants grown in Nebraska, USA.</title>
        <authorList>
            <person name="Schachtman D."/>
        </authorList>
    </citation>
    <scope>NUCLEOTIDE SEQUENCE [LARGE SCALE GENOMIC DNA]</scope>
    <source>
        <strain evidence="7 8">DS1607</strain>
    </source>
</reference>
<evidence type="ECO:0000259" key="6">
    <source>
        <dbReference type="Pfam" id="PF00149"/>
    </source>
</evidence>
<sequence>MQRDDAFLRAWRDTSGPSSTDADDEPTRAPQRFRTLWISDLHLGTPGCQARALLDFLKHTESETLFLVGDIIDGWQLKRHWYWPQAHNDVVQKLLRKARKGTRVIFIPGNHDEFARKYLNHNFGGIDVADDWIHETADGRKLWIMHGDLFDGVIQCAKWLAHVGDSLYEFTLRLNRHLNSLRARMGLPYWSLSKYLKLKVKRAVSYVGDFETAVAREARKRGVQGVVCGHIHHAEMRDIDGMLYCNDGDWVESLTALAERADGTLEILHWSEHMPRMVRSKKEKAANRDTVAA</sequence>
<keyword evidence="8" id="KW-1185">Reference proteome</keyword>
<dbReference type="CDD" id="cd07398">
    <property type="entry name" value="MPP_YbbF-LpxH"/>
    <property type="match status" value="1"/>
</dbReference>
<proteinExistence type="predicted"/>
<evidence type="ECO:0000256" key="1">
    <source>
        <dbReference type="ARBA" id="ARBA00022475"/>
    </source>
</evidence>
<dbReference type="SUPFAM" id="SSF56300">
    <property type="entry name" value="Metallo-dependent phosphatases"/>
    <property type="match status" value="1"/>
</dbReference>
<keyword evidence="1" id="KW-1003">Cell membrane</keyword>
<keyword evidence="5" id="KW-0464">Manganese</keyword>
<dbReference type="InterPro" id="IPR004843">
    <property type="entry name" value="Calcineurin-like_PHP"/>
</dbReference>
<organism evidence="7 8">
    <name type="scientific">Variovorax ginsengisoli</name>
    <dbReference type="NCBI Taxonomy" id="363844"/>
    <lineage>
        <taxon>Bacteria</taxon>
        <taxon>Pseudomonadati</taxon>
        <taxon>Pseudomonadota</taxon>
        <taxon>Betaproteobacteria</taxon>
        <taxon>Burkholderiales</taxon>
        <taxon>Comamonadaceae</taxon>
        <taxon>Variovorax</taxon>
    </lineage>
</organism>
<evidence type="ECO:0000256" key="5">
    <source>
        <dbReference type="ARBA" id="ARBA00023211"/>
    </source>
</evidence>
<keyword evidence="2" id="KW-0997">Cell inner membrane</keyword>
<gene>
    <name evidence="7" type="ORF">J2W36_000539</name>
</gene>
<feature type="domain" description="Calcineurin-like phosphoesterase" evidence="6">
    <location>
        <begin position="34"/>
        <end position="233"/>
    </location>
</feature>
<dbReference type="Pfam" id="PF00149">
    <property type="entry name" value="Metallophos"/>
    <property type="match status" value="1"/>
</dbReference>
<evidence type="ECO:0000313" key="7">
    <source>
        <dbReference type="EMBL" id="MDP9898304.1"/>
    </source>
</evidence>
<evidence type="ECO:0000256" key="2">
    <source>
        <dbReference type="ARBA" id="ARBA00022519"/>
    </source>
</evidence>
<dbReference type="InterPro" id="IPR043461">
    <property type="entry name" value="LpxH-like"/>
</dbReference>
<evidence type="ECO:0000313" key="8">
    <source>
        <dbReference type="Proteomes" id="UP001226867"/>
    </source>
</evidence>